<dbReference type="EMBL" id="CP030074">
    <property type="protein sequence ID" value="AWW43087.1"/>
    <property type="molecule type" value="Genomic_DNA"/>
</dbReference>
<keyword evidence="2" id="KW-1185">Reference proteome</keyword>
<evidence type="ECO:0008006" key="3">
    <source>
        <dbReference type="Google" id="ProtNLM"/>
    </source>
</evidence>
<organism evidence="1 2">
    <name type="scientific">Streptomyces cadmiisoli</name>
    <dbReference type="NCBI Taxonomy" id="2184053"/>
    <lineage>
        <taxon>Bacteria</taxon>
        <taxon>Bacillati</taxon>
        <taxon>Actinomycetota</taxon>
        <taxon>Actinomycetes</taxon>
        <taxon>Kitasatosporales</taxon>
        <taxon>Streptomycetaceae</taxon>
        <taxon>Streptomyces</taxon>
        <taxon>Streptomyces aurantiacus group</taxon>
    </lineage>
</organism>
<protein>
    <recommendedName>
        <fullName evidence="3">Lipoprotein</fullName>
    </recommendedName>
</protein>
<dbReference type="Gene3D" id="2.50.20.20">
    <property type="match status" value="1"/>
</dbReference>
<keyword evidence="1" id="KW-0614">Plasmid</keyword>
<proteinExistence type="predicted"/>
<evidence type="ECO:0000313" key="2">
    <source>
        <dbReference type="Proteomes" id="UP000249616"/>
    </source>
</evidence>
<name>A0A2Z4JDM5_9ACTN</name>
<evidence type="ECO:0000313" key="1">
    <source>
        <dbReference type="EMBL" id="AWW43087.1"/>
    </source>
</evidence>
<geneLocation type="plasmid" evidence="1 2">
    <name>unnamed1</name>
</geneLocation>
<accession>A0A2Z4JDM5</accession>
<dbReference type="Proteomes" id="UP000249616">
    <property type="component" value="Plasmid unnamed1"/>
</dbReference>
<reference evidence="2" key="1">
    <citation type="submission" date="2018-06" db="EMBL/GenBank/DDBJ databases">
        <authorList>
            <person name="Li K."/>
        </authorList>
    </citation>
    <scope>NUCLEOTIDE SEQUENCE [LARGE SCALE GENOMIC DNA]</scope>
    <source>
        <strain evidence="2">ZFG47</strain>
        <plasmid evidence="2">unnamed1</plasmid>
    </source>
</reference>
<dbReference type="KEGG" id="scad:DN051_41405"/>
<dbReference type="AlphaFoldDB" id="A0A2Z4JDM5"/>
<gene>
    <name evidence="1" type="ORF">DN051_41405</name>
</gene>
<sequence length="211" mass="22641">MERLSAREILDKAVAATESARTLRLRIPGSLDVTMDREGNCAGSFTGNDEQPYEVLRKNDKAWLKPKDEAAYRNSKQGRALLAEMPEAGGKYMHADTSDSFTLGLATFPCQLGRPGALEKISAGEKATKGGLSEVGGRTAVAVKVSSAEDGEITVHVATEGQPHILRLDQPREAPRTMLLSDFDEPFTVPGSPPAAQTYDGVEAERLLSGL</sequence>